<accession>A0A5J4LNM3</accession>
<evidence type="ECO:0000256" key="1">
    <source>
        <dbReference type="SAM" id="MobiDB-lite"/>
    </source>
</evidence>
<evidence type="ECO:0000313" key="3">
    <source>
        <dbReference type="Proteomes" id="UP000325598"/>
    </source>
</evidence>
<proteinExistence type="predicted"/>
<gene>
    <name evidence="2" type="ORF">San01_60990</name>
</gene>
<sequence>MLDDREADAHRNERECLLRLGNAGVEHQPLRRLRQRLTNCPKGRFASGEMRSAPNTITSTTTQAPDRKRE</sequence>
<feature type="compositionally biased region" description="Polar residues" evidence="1">
    <location>
        <begin position="53"/>
        <end position="64"/>
    </location>
</feature>
<comment type="caution">
    <text evidence="2">The sequence shown here is derived from an EMBL/GenBank/DDBJ whole genome shotgun (WGS) entry which is preliminary data.</text>
</comment>
<keyword evidence="3" id="KW-1185">Reference proteome</keyword>
<name>A0A5J4LNM3_9ACTN</name>
<dbReference type="Proteomes" id="UP000325598">
    <property type="component" value="Unassembled WGS sequence"/>
</dbReference>
<dbReference type="EMBL" id="BLAG01000020">
    <property type="protein sequence ID" value="GES33611.1"/>
    <property type="molecule type" value="Genomic_DNA"/>
</dbReference>
<evidence type="ECO:0000313" key="2">
    <source>
        <dbReference type="EMBL" id="GES33611.1"/>
    </source>
</evidence>
<reference evidence="2 3" key="1">
    <citation type="submission" date="2019-10" db="EMBL/GenBank/DDBJ databases">
        <title>Whole genome shotgun sequence of Streptomyces angustmyceticus NBRC 3934.</title>
        <authorList>
            <person name="Hosoyama A."/>
            <person name="Ichikawa N."/>
            <person name="Kimura A."/>
            <person name="Kitahashi Y."/>
            <person name="Komaki H."/>
            <person name="Uohara A."/>
        </authorList>
    </citation>
    <scope>NUCLEOTIDE SEQUENCE [LARGE SCALE GENOMIC DNA]</scope>
    <source>
        <strain evidence="2 3">NBRC 3934</strain>
    </source>
</reference>
<organism evidence="2 3">
    <name type="scientific">Streptomyces angustmyceticus</name>
    <dbReference type="NCBI Taxonomy" id="285578"/>
    <lineage>
        <taxon>Bacteria</taxon>
        <taxon>Bacillati</taxon>
        <taxon>Actinomycetota</taxon>
        <taxon>Actinomycetes</taxon>
        <taxon>Kitasatosporales</taxon>
        <taxon>Streptomycetaceae</taxon>
        <taxon>Streptomyces</taxon>
    </lineage>
</organism>
<feature type="region of interest" description="Disordered" evidence="1">
    <location>
        <begin position="42"/>
        <end position="70"/>
    </location>
</feature>
<dbReference type="AlphaFoldDB" id="A0A5J4LNM3"/>
<protein>
    <submittedName>
        <fullName evidence="2">Uncharacterized protein</fullName>
    </submittedName>
</protein>